<dbReference type="InterPro" id="IPR002763">
    <property type="entry name" value="DUF72"/>
</dbReference>
<keyword evidence="2" id="KW-1185">Reference proteome</keyword>
<sequence length="267" mass="30020">MAGGQSMIRVGIGGWTFEPWRDNFFPKGLPHARELEYASRQVTSIEVNGTFYRTQTPSTFRKWADQTPDDFIFSLKAPRFTTNRRVLAEAGSSIAKFLESGVDELGEKLGPILWQFPPTKAFNPEDFGAFLALLPKDVNARPLRHAVEVRHDSFLAEEFIALTRRHEVAVVLADSAKYPLIADLTGPFVYARLQQAREDEKTGYSAKELEAWRERARLWEEGKPADDLPLIAKALQPAKRDVFVYMINGAKVRAPAAAMALLEQLQG</sequence>
<dbReference type="PANTHER" id="PTHR30348:SF4">
    <property type="entry name" value="DUF72 DOMAIN-CONTAINING PROTEIN"/>
    <property type="match status" value="1"/>
</dbReference>
<dbReference type="Pfam" id="PF01904">
    <property type="entry name" value="DUF72"/>
    <property type="match status" value="1"/>
</dbReference>
<dbReference type="Gene3D" id="3.20.20.410">
    <property type="entry name" value="Protein of unknown function UPF0759"/>
    <property type="match status" value="1"/>
</dbReference>
<comment type="caution">
    <text evidence="1">The sequence shown here is derived from an EMBL/GenBank/DDBJ whole genome shotgun (WGS) entry which is preliminary data.</text>
</comment>
<protein>
    <recommendedName>
        <fullName evidence="3">DUF72 domain-containing protein</fullName>
    </recommendedName>
</protein>
<accession>A0A8J2VK79</accession>
<dbReference type="EMBL" id="BMCP01000001">
    <property type="protein sequence ID" value="GGE28921.1"/>
    <property type="molecule type" value="Genomic_DNA"/>
</dbReference>
<dbReference type="AlphaFoldDB" id="A0A8J2VK79"/>
<proteinExistence type="predicted"/>
<dbReference type="PANTHER" id="PTHR30348">
    <property type="entry name" value="UNCHARACTERIZED PROTEIN YECE"/>
    <property type="match status" value="1"/>
</dbReference>
<evidence type="ECO:0000313" key="1">
    <source>
        <dbReference type="EMBL" id="GGE28921.1"/>
    </source>
</evidence>
<dbReference type="InterPro" id="IPR036520">
    <property type="entry name" value="UPF0759_sf"/>
</dbReference>
<name>A0A8J2VK79_9RHOB</name>
<evidence type="ECO:0008006" key="3">
    <source>
        <dbReference type="Google" id="ProtNLM"/>
    </source>
</evidence>
<gene>
    <name evidence="1" type="ORF">GCM10007276_02590</name>
</gene>
<organism evidence="1 2">
    <name type="scientific">Agaricicola taiwanensis</name>
    <dbReference type="NCBI Taxonomy" id="591372"/>
    <lineage>
        <taxon>Bacteria</taxon>
        <taxon>Pseudomonadati</taxon>
        <taxon>Pseudomonadota</taxon>
        <taxon>Alphaproteobacteria</taxon>
        <taxon>Rhodobacterales</taxon>
        <taxon>Paracoccaceae</taxon>
        <taxon>Agaricicola</taxon>
    </lineage>
</organism>
<dbReference type="Proteomes" id="UP000602745">
    <property type="component" value="Unassembled WGS sequence"/>
</dbReference>
<evidence type="ECO:0000313" key="2">
    <source>
        <dbReference type="Proteomes" id="UP000602745"/>
    </source>
</evidence>
<reference evidence="1" key="1">
    <citation type="journal article" date="2014" name="Int. J. Syst. Evol. Microbiol.">
        <title>Complete genome sequence of Corynebacterium casei LMG S-19264T (=DSM 44701T), isolated from a smear-ripened cheese.</title>
        <authorList>
            <consortium name="US DOE Joint Genome Institute (JGI-PGF)"/>
            <person name="Walter F."/>
            <person name="Albersmeier A."/>
            <person name="Kalinowski J."/>
            <person name="Ruckert C."/>
        </authorList>
    </citation>
    <scope>NUCLEOTIDE SEQUENCE</scope>
    <source>
        <strain evidence="1">CCM 7684</strain>
    </source>
</reference>
<reference evidence="1" key="2">
    <citation type="submission" date="2020-09" db="EMBL/GenBank/DDBJ databases">
        <authorList>
            <person name="Sun Q."/>
            <person name="Sedlacek I."/>
        </authorList>
    </citation>
    <scope>NUCLEOTIDE SEQUENCE</scope>
    <source>
        <strain evidence="1">CCM 7684</strain>
    </source>
</reference>
<dbReference type="SUPFAM" id="SSF117396">
    <property type="entry name" value="TM1631-like"/>
    <property type="match status" value="1"/>
</dbReference>